<comment type="function">
    <text evidence="11">Catalyzes the hydrolysis of complex carboxylic polyesters found in the cell wall of plants. Degrades cutin, a macromolecule that forms the structure of the plant cuticle.</text>
</comment>
<keyword evidence="13" id="KW-1185">Reference proteome</keyword>
<evidence type="ECO:0000256" key="8">
    <source>
        <dbReference type="ARBA" id="ARBA00023157"/>
    </source>
</evidence>
<reference evidence="12" key="1">
    <citation type="submission" date="2022-11" db="EMBL/GenBank/DDBJ databases">
        <authorList>
            <person name="Petersen C."/>
        </authorList>
    </citation>
    <scope>NUCLEOTIDE SEQUENCE</scope>
    <source>
        <strain evidence="12">IBT 29864</strain>
    </source>
</reference>
<evidence type="ECO:0000256" key="1">
    <source>
        <dbReference type="ARBA" id="ARBA00004613"/>
    </source>
</evidence>
<gene>
    <name evidence="12" type="ORF">N7496_000208</name>
</gene>
<dbReference type="InterPro" id="IPR000675">
    <property type="entry name" value="Cutinase/axe"/>
</dbReference>
<dbReference type="OrthoDB" id="3225429at2759"/>
<dbReference type="Pfam" id="PF01083">
    <property type="entry name" value="Cutinase"/>
    <property type="match status" value="1"/>
</dbReference>
<reference evidence="12" key="2">
    <citation type="journal article" date="2023" name="IMA Fungus">
        <title>Comparative genomic study of the Penicillium genus elucidates a diverse pangenome and 15 lateral gene transfer events.</title>
        <authorList>
            <person name="Petersen C."/>
            <person name="Sorensen T."/>
            <person name="Nielsen M.R."/>
            <person name="Sondergaard T.E."/>
            <person name="Sorensen J.L."/>
            <person name="Fitzpatrick D.A."/>
            <person name="Frisvad J.C."/>
            <person name="Nielsen K.L."/>
        </authorList>
    </citation>
    <scope>NUCLEOTIDE SEQUENCE</scope>
    <source>
        <strain evidence="12">IBT 29864</strain>
    </source>
</reference>
<keyword evidence="8 10" id="KW-1015">Disulfide bond</keyword>
<dbReference type="InterPro" id="IPR011150">
    <property type="entry name" value="Cutinase_monf"/>
</dbReference>
<name>A0A9W9VTY6_9EURO</name>
<comment type="catalytic activity">
    <reaction evidence="9 11">
        <text>cutin + H2O = cutin monomers.</text>
        <dbReference type="EC" id="3.1.1.74"/>
    </reaction>
</comment>
<dbReference type="Gene3D" id="3.40.50.1820">
    <property type="entry name" value="alpha/beta hydrolase"/>
    <property type="match status" value="1"/>
</dbReference>
<dbReference type="PROSITE" id="PS00155">
    <property type="entry name" value="CUTINASE_1"/>
    <property type="match status" value="1"/>
</dbReference>
<accession>A0A9W9VTY6</accession>
<dbReference type="PRINTS" id="PR00129">
    <property type="entry name" value="CUTINASE"/>
</dbReference>
<dbReference type="EC" id="3.1.1.74" evidence="3 11"/>
<dbReference type="InterPro" id="IPR029058">
    <property type="entry name" value="AB_hydrolase_fold"/>
</dbReference>
<evidence type="ECO:0000313" key="13">
    <source>
        <dbReference type="Proteomes" id="UP001147782"/>
    </source>
</evidence>
<dbReference type="GO" id="GO:0072330">
    <property type="term" value="P:monocarboxylic acid biosynthetic process"/>
    <property type="evidence" value="ECO:0007669"/>
    <property type="project" value="UniProtKB-ARBA"/>
</dbReference>
<dbReference type="GO" id="GO:0005576">
    <property type="term" value="C:extracellular region"/>
    <property type="evidence" value="ECO:0007669"/>
    <property type="project" value="UniProtKB-SubCell"/>
</dbReference>
<dbReference type="SUPFAM" id="SSF53474">
    <property type="entry name" value="alpha/beta-Hydrolases"/>
    <property type="match status" value="1"/>
</dbReference>
<evidence type="ECO:0000256" key="9">
    <source>
        <dbReference type="ARBA" id="ARBA00034045"/>
    </source>
</evidence>
<dbReference type="Proteomes" id="UP001147782">
    <property type="component" value="Unassembled WGS sequence"/>
</dbReference>
<keyword evidence="4 11" id="KW-0719">Serine esterase</keyword>
<evidence type="ECO:0000256" key="7">
    <source>
        <dbReference type="ARBA" id="ARBA00022801"/>
    </source>
</evidence>
<feature type="chain" id="PRO_5041018232" description="Cutinase" evidence="11">
    <location>
        <begin position="19"/>
        <end position="195"/>
    </location>
</feature>
<protein>
    <recommendedName>
        <fullName evidence="3 11">Cutinase</fullName>
        <ecNumber evidence="3 11">3.1.1.74</ecNumber>
    </recommendedName>
</protein>
<evidence type="ECO:0000256" key="5">
    <source>
        <dbReference type="ARBA" id="ARBA00022525"/>
    </source>
</evidence>
<evidence type="ECO:0000256" key="2">
    <source>
        <dbReference type="ARBA" id="ARBA00007534"/>
    </source>
</evidence>
<feature type="disulfide bond" evidence="10">
    <location>
        <begin position="49"/>
        <end position="128"/>
    </location>
</feature>
<keyword evidence="5 11" id="KW-0964">Secreted</keyword>
<keyword evidence="7 11" id="KW-0378">Hydrolase</keyword>
<evidence type="ECO:0000256" key="4">
    <source>
        <dbReference type="ARBA" id="ARBA00022487"/>
    </source>
</evidence>
<dbReference type="SMART" id="SM01110">
    <property type="entry name" value="Cutinase"/>
    <property type="match status" value="1"/>
</dbReference>
<evidence type="ECO:0000256" key="11">
    <source>
        <dbReference type="RuleBase" id="RU361263"/>
    </source>
</evidence>
<dbReference type="InterPro" id="IPR043580">
    <property type="entry name" value="CUTINASE_1"/>
</dbReference>
<dbReference type="PANTHER" id="PTHR48250">
    <property type="entry name" value="CUTINASE 2-RELATED"/>
    <property type="match status" value="1"/>
</dbReference>
<dbReference type="RefSeq" id="XP_056559868.1">
    <property type="nucleotide sequence ID" value="XM_056693139.1"/>
</dbReference>
<dbReference type="GO" id="GO:0050525">
    <property type="term" value="F:cutinase activity"/>
    <property type="evidence" value="ECO:0007669"/>
    <property type="project" value="UniProtKB-UniRule"/>
</dbReference>
<dbReference type="AlphaFoldDB" id="A0A9W9VTY6"/>
<sequence>MKFYVAALLTVILSTALSAPSPFHALSTIKARDGLWQPWVSNELEQGPCREVTLIFARGSNEPGNMGIIVGPQLCEDLKDNLGPEIVACQGVSGAYTAGFQDNFLPNNTTPEAISSAINEFDLARAKCPNTQIIAGGYSQGTAVLDGAIKSLPNDIKGQIKGVVLFGYTRNAQDKGQIPGYPGDQTEVYCASGDL</sequence>
<evidence type="ECO:0000256" key="10">
    <source>
        <dbReference type="PIRSR" id="PIRSR611150-2"/>
    </source>
</evidence>
<comment type="subcellular location">
    <subcellularLocation>
        <location evidence="1 11">Secreted</location>
    </subcellularLocation>
</comment>
<dbReference type="GO" id="GO:0016052">
    <property type="term" value="P:carbohydrate catabolic process"/>
    <property type="evidence" value="ECO:0007669"/>
    <property type="project" value="TreeGrafter"/>
</dbReference>
<organism evidence="12 13">
    <name type="scientific">Penicillium cataractarum</name>
    <dbReference type="NCBI Taxonomy" id="2100454"/>
    <lineage>
        <taxon>Eukaryota</taxon>
        <taxon>Fungi</taxon>
        <taxon>Dikarya</taxon>
        <taxon>Ascomycota</taxon>
        <taxon>Pezizomycotina</taxon>
        <taxon>Eurotiomycetes</taxon>
        <taxon>Eurotiomycetidae</taxon>
        <taxon>Eurotiales</taxon>
        <taxon>Aspergillaceae</taxon>
        <taxon>Penicillium</taxon>
    </lineage>
</organism>
<proteinExistence type="inferred from homology"/>
<evidence type="ECO:0000256" key="3">
    <source>
        <dbReference type="ARBA" id="ARBA00013095"/>
    </source>
</evidence>
<dbReference type="GeneID" id="81432316"/>
<feature type="non-terminal residue" evidence="12">
    <location>
        <position position="195"/>
    </location>
</feature>
<comment type="caution">
    <text evidence="12">The sequence shown here is derived from an EMBL/GenBank/DDBJ whole genome shotgun (WGS) entry which is preliminary data.</text>
</comment>
<feature type="signal peptide" evidence="11">
    <location>
        <begin position="1"/>
        <end position="18"/>
    </location>
</feature>
<comment type="similarity">
    <text evidence="2 11">Belongs to the cutinase family.</text>
</comment>
<evidence type="ECO:0000313" key="12">
    <source>
        <dbReference type="EMBL" id="KAJ5389140.1"/>
    </source>
</evidence>
<dbReference type="GO" id="GO:0017000">
    <property type="term" value="P:antibiotic biosynthetic process"/>
    <property type="evidence" value="ECO:0007669"/>
    <property type="project" value="UniProtKB-ARBA"/>
</dbReference>
<dbReference type="EMBL" id="JAPZBS010000001">
    <property type="protein sequence ID" value="KAJ5389140.1"/>
    <property type="molecule type" value="Genomic_DNA"/>
</dbReference>
<dbReference type="PANTHER" id="PTHR48250:SF3">
    <property type="entry name" value="CUTINASE 1-RELATED"/>
    <property type="match status" value="1"/>
</dbReference>
<evidence type="ECO:0000256" key="6">
    <source>
        <dbReference type="ARBA" id="ARBA00022729"/>
    </source>
</evidence>
<keyword evidence="6 11" id="KW-0732">Signal</keyword>